<gene>
    <name evidence="2" type="ORF">B0T10DRAFT_467173</name>
</gene>
<dbReference type="EMBL" id="JAGPYM010000069">
    <property type="protein sequence ID" value="KAH6869561.1"/>
    <property type="molecule type" value="Genomic_DNA"/>
</dbReference>
<sequence>MRSGQSAGCYFLMLSLLWRRNRGKPAAVGSFAINCAWYTKGDYLAAEKWNEKAAERRAIIFGEEHTSTLTNMAKLALTYSNQGRWREAEELQVASNRDEFDGSWSGASLYPEPGLVDDDPTYPALGSW</sequence>
<keyword evidence="1" id="KW-0732">Signal</keyword>
<comment type="caution">
    <text evidence="2">The sequence shown here is derived from an EMBL/GenBank/DDBJ whole genome shotgun (WGS) entry which is preliminary data.</text>
</comment>
<reference evidence="2 3" key="1">
    <citation type="journal article" date="2021" name="Nat. Commun.">
        <title>Genetic determinants of endophytism in the Arabidopsis root mycobiome.</title>
        <authorList>
            <person name="Mesny F."/>
            <person name="Miyauchi S."/>
            <person name="Thiergart T."/>
            <person name="Pickel B."/>
            <person name="Atanasova L."/>
            <person name="Karlsson M."/>
            <person name="Huettel B."/>
            <person name="Barry K.W."/>
            <person name="Haridas S."/>
            <person name="Chen C."/>
            <person name="Bauer D."/>
            <person name="Andreopoulos W."/>
            <person name="Pangilinan J."/>
            <person name="LaButti K."/>
            <person name="Riley R."/>
            <person name="Lipzen A."/>
            <person name="Clum A."/>
            <person name="Drula E."/>
            <person name="Henrissat B."/>
            <person name="Kohler A."/>
            <person name="Grigoriev I.V."/>
            <person name="Martin F.M."/>
            <person name="Hacquard S."/>
        </authorList>
    </citation>
    <scope>NUCLEOTIDE SEQUENCE [LARGE SCALE GENOMIC DNA]</scope>
    <source>
        <strain evidence="2 3">MPI-CAGE-CH-0241</strain>
    </source>
</reference>
<evidence type="ECO:0000313" key="2">
    <source>
        <dbReference type="EMBL" id="KAH6869561.1"/>
    </source>
</evidence>
<keyword evidence="3" id="KW-1185">Reference proteome</keyword>
<dbReference type="Pfam" id="PF13424">
    <property type="entry name" value="TPR_12"/>
    <property type="match status" value="1"/>
</dbReference>
<dbReference type="Proteomes" id="UP000777438">
    <property type="component" value="Unassembled WGS sequence"/>
</dbReference>
<dbReference type="OrthoDB" id="5390606at2759"/>
<dbReference type="InterPro" id="IPR011990">
    <property type="entry name" value="TPR-like_helical_dom_sf"/>
</dbReference>
<name>A0A9P8VNA1_9HYPO</name>
<evidence type="ECO:0000256" key="1">
    <source>
        <dbReference type="SAM" id="SignalP"/>
    </source>
</evidence>
<dbReference type="AlphaFoldDB" id="A0A9P8VNA1"/>
<feature type="signal peptide" evidence="1">
    <location>
        <begin position="1"/>
        <end position="23"/>
    </location>
</feature>
<feature type="chain" id="PRO_5040308603" evidence="1">
    <location>
        <begin position="24"/>
        <end position="128"/>
    </location>
</feature>
<accession>A0A9P8VNA1</accession>
<dbReference type="Gene3D" id="1.25.40.10">
    <property type="entry name" value="Tetratricopeptide repeat domain"/>
    <property type="match status" value="1"/>
</dbReference>
<organism evidence="2 3">
    <name type="scientific">Thelonectria olida</name>
    <dbReference type="NCBI Taxonomy" id="1576542"/>
    <lineage>
        <taxon>Eukaryota</taxon>
        <taxon>Fungi</taxon>
        <taxon>Dikarya</taxon>
        <taxon>Ascomycota</taxon>
        <taxon>Pezizomycotina</taxon>
        <taxon>Sordariomycetes</taxon>
        <taxon>Hypocreomycetidae</taxon>
        <taxon>Hypocreales</taxon>
        <taxon>Nectriaceae</taxon>
        <taxon>Thelonectria</taxon>
    </lineage>
</organism>
<proteinExistence type="predicted"/>
<evidence type="ECO:0000313" key="3">
    <source>
        <dbReference type="Proteomes" id="UP000777438"/>
    </source>
</evidence>
<protein>
    <submittedName>
        <fullName evidence="2">Uncharacterized protein</fullName>
    </submittedName>
</protein>